<feature type="repeat" description="PPR" evidence="2">
    <location>
        <begin position="43"/>
        <end position="77"/>
    </location>
</feature>
<dbReference type="PROSITE" id="PS51375">
    <property type="entry name" value="PPR"/>
    <property type="match status" value="5"/>
</dbReference>
<dbReference type="InterPro" id="IPR002885">
    <property type="entry name" value="PPR_rpt"/>
</dbReference>
<sequence>MDMLLRHGLTRSLYVSTALLDMYSNLFDLRVAQRIFDGMEHKNIVTWNSMISACANEGSFQEALKLLKQMEREGIKPNLATWNGLISGYAMKGKARQALILIRQLRFTGLKGDVVSWTALISGCSQNKLFEDSLTFFAEMQNDGVKPNSATLVTVLKSCASLGLLKKGSELHCYATRRGMDMKVHVSTALIDMYCKSGNLRNAHQVFRMLEDKNVATWNAMIVGFANYGKTKEAFLLFEDMLSSGIKPDSITFTALLTGCRHSGLIDAGWKYFDDMKQKYDITPTLEHYAGIADLLARGGFLDEALDFIKNMPFKPDAGVWGSLLCACKTHRNLQVAEFAAKNLLRLEPRNSANYMLMIAIYAAENQWDDVHNMRVAMNRLAVKSGAGWSWLQIGQTIHSFSVEGQTHPEMGTIYFELYQLVSKMKVLGYVPDTSCIVHNIREEEKKKLLMAHTEKLAITYGLIKTSKGMPLRVVTNIRVCNDCHMVAKLISEISGREIFLRDGVRVHHFKQGQCSCNDYW</sequence>
<dbReference type="EMBL" id="JADCNL010000005">
    <property type="protein sequence ID" value="KAG0480596.1"/>
    <property type="molecule type" value="Genomic_DNA"/>
</dbReference>
<evidence type="ECO:0000313" key="4">
    <source>
        <dbReference type="EMBL" id="KAG0480596.1"/>
    </source>
</evidence>
<evidence type="ECO:0000256" key="2">
    <source>
        <dbReference type="PROSITE-ProRule" id="PRU00708"/>
    </source>
</evidence>
<evidence type="ECO:0000256" key="1">
    <source>
        <dbReference type="ARBA" id="ARBA00022737"/>
    </source>
</evidence>
<dbReference type="GO" id="GO:0009451">
    <property type="term" value="P:RNA modification"/>
    <property type="evidence" value="ECO:0007669"/>
    <property type="project" value="InterPro"/>
</dbReference>
<dbReference type="InterPro" id="IPR046960">
    <property type="entry name" value="PPR_At4g14850-like_plant"/>
</dbReference>
<dbReference type="PANTHER" id="PTHR47926:SF539">
    <property type="entry name" value="DYW DOMAIN-CONTAINING PROTEIN"/>
    <property type="match status" value="1"/>
</dbReference>
<dbReference type="InterPro" id="IPR032867">
    <property type="entry name" value="DYW_dom"/>
</dbReference>
<organism evidence="4 5">
    <name type="scientific">Vanilla planifolia</name>
    <name type="common">Vanilla</name>
    <dbReference type="NCBI Taxonomy" id="51239"/>
    <lineage>
        <taxon>Eukaryota</taxon>
        <taxon>Viridiplantae</taxon>
        <taxon>Streptophyta</taxon>
        <taxon>Embryophyta</taxon>
        <taxon>Tracheophyta</taxon>
        <taxon>Spermatophyta</taxon>
        <taxon>Magnoliopsida</taxon>
        <taxon>Liliopsida</taxon>
        <taxon>Asparagales</taxon>
        <taxon>Orchidaceae</taxon>
        <taxon>Vanilloideae</taxon>
        <taxon>Vanilleae</taxon>
        <taxon>Vanilla</taxon>
    </lineage>
</organism>
<keyword evidence="1" id="KW-0677">Repeat</keyword>
<dbReference type="FunFam" id="1.25.40.10:FF:000090">
    <property type="entry name" value="Pentatricopeptide repeat-containing protein, chloroplastic"/>
    <property type="match status" value="1"/>
</dbReference>
<dbReference type="AlphaFoldDB" id="A0A835V2D6"/>
<feature type="repeat" description="PPR" evidence="2">
    <location>
        <begin position="249"/>
        <end position="279"/>
    </location>
</feature>
<dbReference type="InterPro" id="IPR011990">
    <property type="entry name" value="TPR-like_helical_dom_sf"/>
</dbReference>
<dbReference type="InterPro" id="IPR046848">
    <property type="entry name" value="E_motif"/>
</dbReference>
<accession>A0A835V2D6</accession>
<protein>
    <recommendedName>
        <fullName evidence="3">DYW domain-containing protein</fullName>
    </recommendedName>
</protein>
<gene>
    <name evidence="4" type="ORF">HPP92_011454</name>
</gene>
<dbReference type="Pfam" id="PF20431">
    <property type="entry name" value="E_motif"/>
    <property type="match status" value="1"/>
</dbReference>
<dbReference type="Proteomes" id="UP000636800">
    <property type="component" value="Chromosome 5"/>
</dbReference>
<dbReference type="NCBIfam" id="TIGR00756">
    <property type="entry name" value="PPR"/>
    <property type="match status" value="4"/>
</dbReference>
<evidence type="ECO:0000313" key="5">
    <source>
        <dbReference type="Proteomes" id="UP000636800"/>
    </source>
</evidence>
<evidence type="ECO:0000259" key="3">
    <source>
        <dbReference type="Pfam" id="PF14432"/>
    </source>
</evidence>
<feature type="repeat" description="PPR" evidence="2">
    <location>
        <begin position="113"/>
        <end position="147"/>
    </location>
</feature>
<feature type="repeat" description="PPR" evidence="2">
    <location>
        <begin position="78"/>
        <end position="112"/>
    </location>
</feature>
<feature type="domain" description="DYW" evidence="3">
    <location>
        <begin position="429"/>
        <end position="521"/>
    </location>
</feature>
<reference evidence="4 5" key="1">
    <citation type="journal article" date="2020" name="Nat. Food">
        <title>A phased Vanilla planifolia genome enables genetic improvement of flavour and production.</title>
        <authorList>
            <person name="Hasing T."/>
            <person name="Tang H."/>
            <person name="Brym M."/>
            <person name="Khazi F."/>
            <person name="Huang T."/>
            <person name="Chambers A.H."/>
        </authorList>
    </citation>
    <scope>NUCLEOTIDE SEQUENCE [LARGE SCALE GENOMIC DNA]</scope>
    <source>
        <tissue evidence="4">Leaf</tissue>
    </source>
</reference>
<feature type="repeat" description="PPR" evidence="2">
    <location>
        <begin position="214"/>
        <end position="248"/>
    </location>
</feature>
<dbReference type="GO" id="GO:0003723">
    <property type="term" value="F:RNA binding"/>
    <property type="evidence" value="ECO:0007669"/>
    <property type="project" value="InterPro"/>
</dbReference>
<dbReference type="GO" id="GO:0008270">
    <property type="term" value="F:zinc ion binding"/>
    <property type="evidence" value="ECO:0007669"/>
    <property type="project" value="InterPro"/>
</dbReference>
<proteinExistence type="predicted"/>
<dbReference type="Pfam" id="PF13041">
    <property type="entry name" value="PPR_2"/>
    <property type="match status" value="3"/>
</dbReference>
<keyword evidence="5" id="KW-1185">Reference proteome</keyword>
<dbReference type="PANTHER" id="PTHR47926">
    <property type="entry name" value="PENTATRICOPEPTIDE REPEAT-CONTAINING PROTEIN"/>
    <property type="match status" value="1"/>
</dbReference>
<dbReference type="Pfam" id="PF14432">
    <property type="entry name" value="DYW_deaminase"/>
    <property type="match status" value="1"/>
</dbReference>
<name>A0A835V2D6_VANPL</name>
<comment type="caution">
    <text evidence="4">The sequence shown here is derived from an EMBL/GenBank/DDBJ whole genome shotgun (WGS) entry which is preliminary data.</text>
</comment>
<dbReference type="Gene3D" id="1.25.40.10">
    <property type="entry name" value="Tetratricopeptide repeat domain"/>
    <property type="match status" value="4"/>
</dbReference>
<dbReference type="OrthoDB" id="1928604at2759"/>